<dbReference type="SUPFAM" id="SSF56935">
    <property type="entry name" value="Porins"/>
    <property type="match status" value="1"/>
</dbReference>
<dbReference type="InterPro" id="IPR036942">
    <property type="entry name" value="Beta-barrel_TonB_sf"/>
</dbReference>
<dbReference type="GO" id="GO:0009279">
    <property type="term" value="C:cell outer membrane"/>
    <property type="evidence" value="ECO:0007669"/>
    <property type="project" value="UniProtKB-SubCell"/>
</dbReference>
<keyword evidence="4 7" id="KW-0812">Transmembrane</keyword>
<dbReference type="NCBIfam" id="TIGR04057">
    <property type="entry name" value="SusC_RagA_signa"/>
    <property type="match status" value="1"/>
</dbReference>
<name>A0A6N3BPJ3_9BACT</name>
<dbReference type="PROSITE" id="PS52016">
    <property type="entry name" value="TONB_DEPENDENT_REC_3"/>
    <property type="match status" value="1"/>
</dbReference>
<evidence type="ECO:0000256" key="5">
    <source>
        <dbReference type="ARBA" id="ARBA00023136"/>
    </source>
</evidence>
<keyword evidence="10" id="KW-0675">Receptor</keyword>
<dbReference type="InterPro" id="IPR037066">
    <property type="entry name" value="Plug_dom_sf"/>
</dbReference>
<feature type="domain" description="TonB-dependent receptor plug" evidence="9">
    <location>
        <begin position="126"/>
        <end position="250"/>
    </location>
</feature>
<comment type="similarity">
    <text evidence="7">Belongs to the TonB-dependent receptor family.</text>
</comment>
<keyword evidence="5 7" id="KW-0472">Membrane</keyword>
<dbReference type="NCBIfam" id="TIGR04056">
    <property type="entry name" value="OMP_RagA_SusC"/>
    <property type="match status" value="1"/>
</dbReference>
<dbReference type="Gene3D" id="2.170.130.10">
    <property type="entry name" value="TonB-dependent receptor, plug domain"/>
    <property type="match status" value="1"/>
</dbReference>
<evidence type="ECO:0000256" key="8">
    <source>
        <dbReference type="SAM" id="SignalP"/>
    </source>
</evidence>
<dbReference type="InterPro" id="IPR012910">
    <property type="entry name" value="Plug_dom"/>
</dbReference>
<evidence type="ECO:0000256" key="3">
    <source>
        <dbReference type="ARBA" id="ARBA00022452"/>
    </source>
</evidence>
<dbReference type="AlphaFoldDB" id="A0A6N3BPJ3"/>
<evidence type="ECO:0000256" key="1">
    <source>
        <dbReference type="ARBA" id="ARBA00004571"/>
    </source>
</evidence>
<evidence type="ECO:0000256" key="2">
    <source>
        <dbReference type="ARBA" id="ARBA00022448"/>
    </source>
</evidence>
<sequence>MKTLYRHIMLGAFVALPLMGFAQAPGTMISGTVSDDIEPLMMVNVVEVDEANRIVAHGVTDINGNFSFRIVDPKHRLKISYVGYATQLIPIKGTRYNIKLKSNLQLKEVVVKQKRVMQSSGLAIPEREVSVAHQTIDAKEFEGLSLTSIDEALQGRVAGLDIVFNSGDLGAGTTMRLRGVSSINGNTQPLVVVDGNVFESDYLSGFDFASATEEQYSELLNVNPDDIASITVLKDAAGTAIYGSQGANGVIEIKTKRGARGKTRVTYSYAATMTYQPKGMRMLNGDQYTMLMKEAYYNPALSDASSNIPEFNYDPSFAEYENYNNNTDWVDAVTKVGWLQKHYVTLSGGGEKAAFRISAGYDHQTGTVIAQELDRFTTRVALDYFVSDRIKIVTNFNMTYQDNQKNYDDLLNIAYRKMPNMSVYEQDANGNNTSNYYHMLPTASSTFRQDNDQYSLVNPVALAYEATNDETLYKMQPEFQLHYNLLGLDETKTQLKYEGKVLFNIENRYTDKFYPSSLVTAGWTDKNNNKASSEAYKGRAITTTHRLTFIPHIMNTDHSFMAMAQFQLTDGDSKKQSNSVYNLPTGSIDSPTADGLISDMSTSAGQWRSIYMTFSAHYAFKGRYIADFSVRRDGTTKFGDNKRWGTFPALSFRWNVVDEPWMEGTQKWLSMLSLRPGWGRVGSQPTDEYLFFSKYTGTDSYNGANSIYPSNIRLSNLQWEEKETWNVGFDLGLFNNMITADFNIYTQMTSKLLMRDVKLPSSSGFSSLSWTNVGKMRNNGWEFNVNGTDVVKVGKFRLGFNVTFANNKNEIVEMDPTALSSLNKDFNNKNGSYLTRIQLNNPFGAIYGFRYKGVYQYSDYSDVEVPGVSGPNAPVARDENGNVIRDKAGFTIPMVFGYDKTTNTELYEFQGGDAIYEDINHDGNINELDIVYLGSSLPKITGGWGLKFSYGRWSLNAQFNFRVGNKVINEARMNAESMYNNNNQAASVNWRWRTEGQLAEIPRALYNKGFNYLGSDRFVEDASFMRLNYLSLGYSLNPKLLRRIGVTSLSINLNASNLFCLTNYSGADPEVSYGGMNVATDGAKTPRSRQFTARVQIGF</sequence>
<keyword evidence="3 7" id="KW-1134">Transmembrane beta strand</keyword>
<feature type="chain" id="PRO_5026762454" evidence="8">
    <location>
        <begin position="25"/>
        <end position="1099"/>
    </location>
</feature>
<dbReference type="Gene3D" id="2.40.170.20">
    <property type="entry name" value="TonB-dependent receptor, beta-barrel domain"/>
    <property type="match status" value="1"/>
</dbReference>
<dbReference type="Pfam" id="PF13715">
    <property type="entry name" value="CarbopepD_reg_2"/>
    <property type="match status" value="1"/>
</dbReference>
<gene>
    <name evidence="10" type="ORF">PCLFYP37_01769</name>
</gene>
<keyword evidence="8" id="KW-0732">Signal</keyword>
<keyword evidence="6 7" id="KW-0998">Cell outer membrane</keyword>
<evidence type="ECO:0000256" key="6">
    <source>
        <dbReference type="ARBA" id="ARBA00023237"/>
    </source>
</evidence>
<dbReference type="EMBL" id="CACRUT010000013">
    <property type="protein sequence ID" value="VYU04598.1"/>
    <property type="molecule type" value="Genomic_DNA"/>
</dbReference>
<reference evidence="10" key="1">
    <citation type="submission" date="2019-11" db="EMBL/GenBank/DDBJ databases">
        <authorList>
            <person name="Feng L."/>
        </authorList>
    </citation>
    <scope>NUCLEOTIDE SEQUENCE</scope>
    <source>
        <strain evidence="10">PclaraLFYP37</strain>
    </source>
</reference>
<keyword evidence="2 7" id="KW-0813">Transport</keyword>
<dbReference type="SUPFAM" id="SSF49464">
    <property type="entry name" value="Carboxypeptidase regulatory domain-like"/>
    <property type="match status" value="1"/>
</dbReference>
<dbReference type="InterPro" id="IPR023997">
    <property type="entry name" value="TonB-dep_OMP_SusC/RagA_CS"/>
</dbReference>
<dbReference type="Pfam" id="PF07715">
    <property type="entry name" value="Plug"/>
    <property type="match status" value="1"/>
</dbReference>
<dbReference type="RefSeq" id="WP_412441676.1">
    <property type="nucleotide sequence ID" value="NZ_CACRUT010000013.1"/>
</dbReference>
<evidence type="ECO:0000256" key="4">
    <source>
        <dbReference type="ARBA" id="ARBA00022692"/>
    </source>
</evidence>
<dbReference type="InterPro" id="IPR023996">
    <property type="entry name" value="TonB-dep_OMP_SusC/RagA"/>
</dbReference>
<accession>A0A6N3BPJ3</accession>
<evidence type="ECO:0000259" key="9">
    <source>
        <dbReference type="Pfam" id="PF07715"/>
    </source>
</evidence>
<comment type="subcellular location">
    <subcellularLocation>
        <location evidence="1 7">Cell outer membrane</location>
        <topology evidence="1 7">Multi-pass membrane protein</topology>
    </subcellularLocation>
</comment>
<proteinExistence type="inferred from homology"/>
<evidence type="ECO:0000313" key="10">
    <source>
        <dbReference type="EMBL" id="VYU04598.1"/>
    </source>
</evidence>
<protein>
    <submittedName>
        <fullName evidence="10">TonB-dependent Receptor Plug Domain protein</fullName>
    </submittedName>
</protein>
<feature type="signal peptide" evidence="8">
    <location>
        <begin position="1"/>
        <end position="24"/>
    </location>
</feature>
<dbReference type="InterPro" id="IPR039426">
    <property type="entry name" value="TonB-dep_rcpt-like"/>
</dbReference>
<organism evidence="10">
    <name type="scientific">Paraprevotella clara</name>
    <dbReference type="NCBI Taxonomy" id="454154"/>
    <lineage>
        <taxon>Bacteria</taxon>
        <taxon>Pseudomonadati</taxon>
        <taxon>Bacteroidota</taxon>
        <taxon>Bacteroidia</taxon>
        <taxon>Bacteroidales</taxon>
        <taxon>Prevotellaceae</taxon>
        <taxon>Paraprevotella</taxon>
    </lineage>
</organism>
<evidence type="ECO:0000256" key="7">
    <source>
        <dbReference type="PROSITE-ProRule" id="PRU01360"/>
    </source>
</evidence>
<dbReference type="InterPro" id="IPR008969">
    <property type="entry name" value="CarboxyPept-like_regulatory"/>
</dbReference>